<keyword evidence="4" id="KW-1185">Reference proteome</keyword>
<feature type="signal peptide" evidence="2">
    <location>
        <begin position="1"/>
        <end position="27"/>
    </location>
</feature>
<accession>C1N499</accession>
<dbReference type="Proteomes" id="UP000001876">
    <property type="component" value="Unassembled WGS sequence"/>
</dbReference>
<dbReference type="KEGG" id="mpp:MICPUCDRAFT_42367"/>
<evidence type="ECO:0000313" key="4">
    <source>
        <dbReference type="Proteomes" id="UP000001876"/>
    </source>
</evidence>
<evidence type="ECO:0000256" key="1">
    <source>
        <dbReference type="SAM" id="MobiDB-lite"/>
    </source>
</evidence>
<keyword evidence="2" id="KW-0732">Signal</keyword>
<feature type="region of interest" description="Disordered" evidence="1">
    <location>
        <begin position="382"/>
        <end position="404"/>
    </location>
</feature>
<feature type="region of interest" description="Disordered" evidence="1">
    <location>
        <begin position="26"/>
        <end position="45"/>
    </location>
</feature>
<dbReference type="OMA" id="AYPINAN"/>
<evidence type="ECO:0000313" key="3">
    <source>
        <dbReference type="EMBL" id="EEH52693.1"/>
    </source>
</evidence>
<feature type="chain" id="PRO_5002912279" evidence="2">
    <location>
        <begin position="28"/>
        <end position="464"/>
    </location>
</feature>
<feature type="compositionally biased region" description="Polar residues" evidence="1">
    <location>
        <begin position="392"/>
        <end position="401"/>
    </location>
</feature>
<dbReference type="GeneID" id="9688401"/>
<name>C1N499_MICPC</name>
<gene>
    <name evidence="3" type="ORF">MICPUCDRAFT_42367</name>
</gene>
<proteinExistence type="predicted"/>
<dbReference type="AlphaFoldDB" id="C1N499"/>
<dbReference type="RefSeq" id="XP_003062754.1">
    <property type="nucleotide sequence ID" value="XM_003062708.1"/>
</dbReference>
<sequence>MASTRSLLAAATLLFALLVQAPSPTRAVSEGDVTRQDPDTSTTRPSWSGVGRLYVDGPTGNVAVGDIAKYNSTSVPSARFEVDGSSLLRGSVTFDNSNGESAIVVQGANANAVTQRLEVHAPLHVQNTSIEALDNAAVGLQITADQNNPMVVFDTRDGAENVKSNYPVNVIDATDACATSASGACGAAASVVTAGGLVVGKKTYLTGTVRVADTTDATVGAADAVDGAVRVAGGLAVEKSAAIKAKLKVLDATDGAAGGVGALYVKGGASIDGNVYVGGSSVASLGGKRASVTKSVTLTNAAATTATAATLRVPRFHSPPSAPFKSASDAFQLHPDIRSYGTTLRLAVGKSAKVTLALECVWSSSLPATLSAELLLQHHSGAAPEVDDTKTPPRTGTTRASASVGDGGDGALEIVVAPDNSGGAGVTKNFAIKVYTADGGSGTAPATSACVVVASAEGTFVSLT</sequence>
<organism evidence="4">
    <name type="scientific">Micromonas pusilla (strain CCMP1545)</name>
    <name type="common">Picoplanktonic green alga</name>
    <dbReference type="NCBI Taxonomy" id="564608"/>
    <lineage>
        <taxon>Eukaryota</taxon>
        <taxon>Viridiplantae</taxon>
        <taxon>Chlorophyta</taxon>
        <taxon>Mamiellophyceae</taxon>
        <taxon>Mamiellales</taxon>
        <taxon>Mamiellaceae</taxon>
        <taxon>Micromonas</taxon>
    </lineage>
</organism>
<reference evidence="3 4" key="1">
    <citation type="journal article" date="2009" name="Science">
        <title>Green evolution and dynamic adaptations revealed by genomes of the marine picoeukaryotes Micromonas.</title>
        <authorList>
            <person name="Worden A.Z."/>
            <person name="Lee J.H."/>
            <person name="Mock T."/>
            <person name="Rouze P."/>
            <person name="Simmons M.P."/>
            <person name="Aerts A.L."/>
            <person name="Allen A.E."/>
            <person name="Cuvelier M.L."/>
            <person name="Derelle E."/>
            <person name="Everett M.V."/>
            <person name="Foulon E."/>
            <person name="Grimwood J."/>
            <person name="Gundlach H."/>
            <person name="Henrissat B."/>
            <person name="Napoli C."/>
            <person name="McDonald S.M."/>
            <person name="Parker M.S."/>
            <person name="Rombauts S."/>
            <person name="Salamov A."/>
            <person name="Von Dassow P."/>
            <person name="Badger J.H."/>
            <person name="Coutinho P.M."/>
            <person name="Demir E."/>
            <person name="Dubchak I."/>
            <person name="Gentemann C."/>
            <person name="Eikrem W."/>
            <person name="Gready J.E."/>
            <person name="John U."/>
            <person name="Lanier W."/>
            <person name="Lindquist E.A."/>
            <person name="Lucas S."/>
            <person name="Mayer K.F."/>
            <person name="Moreau H."/>
            <person name="Not F."/>
            <person name="Otillar R."/>
            <person name="Panaud O."/>
            <person name="Pangilinan J."/>
            <person name="Paulsen I."/>
            <person name="Piegu B."/>
            <person name="Poliakov A."/>
            <person name="Robbens S."/>
            <person name="Schmutz J."/>
            <person name="Toulza E."/>
            <person name="Wyss T."/>
            <person name="Zelensky A."/>
            <person name="Zhou K."/>
            <person name="Armbrust E.V."/>
            <person name="Bhattacharya D."/>
            <person name="Goodenough U.W."/>
            <person name="Van de Peer Y."/>
            <person name="Grigoriev I.V."/>
        </authorList>
    </citation>
    <scope>NUCLEOTIDE SEQUENCE [LARGE SCALE GENOMIC DNA]</scope>
    <source>
        <strain evidence="3 4">CCMP1545</strain>
    </source>
</reference>
<evidence type="ECO:0000256" key="2">
    <source>
        <dbReference type="SAM" id="SignalP"/>
    </source>
</evidence>
<dbReference type="EMBL" id="GG663747">
    <property type="protein sequence ID" value="EEH52693.1"/>
    <property type="molecule type" value="Genomic_DNA"/>
</dbReference>
<protein>
    <submittedName>
        <fullName evidence="3">Predicted protein</fullName>
    </submittedName>
</protein>
<dbReference type="OrthoDB" id="10605578at2759"/>